<reference evidence="4 5" key="1">
    <citation type="submission" date="2018-06" db="EMBL/GenBank/DDBJ databases">
        <authorList>
            <consortium name="Pathogen Informatics"/>
            <person name="Doyle S."/>
        </authorList>
    </citation>
    <scope>NUCLEOTIDE SEQUENCE [LARGE SCALE GENOMIC DNA]</scope>
    <source>
        <strain evidence="4 5">NCTC11166</strain>
    </source>
</reference>
<dbReference type="EMBL" id="UAQP01000014">
    <property type="protein sequence ID" value="SPU54807.1"/>
    <property type="molecule type" value="Genomic_DNA"/>
</dbReference>
<dbReference type="InterPro" id="IPR013736">
    <property type="entry name" value="Xaa-Pro_dipept_C"/>
</dbReference>
<organism evidence="4 5">
    <name type="scientific">Brevundimonas vesicularis</name>
    <name type="common">Pseudomonas vesicularis</name>
    <dbReference type="NCBI Taxonomy" id="41276"/>
    <lineage>
        <taxon>Bacteria</taxon>
        <taxon>Pseudomonadati</taxon>
        <taxon>Pseudomonadota</taxon>
        <taxon>Alphaproteobacteria</taxon>
        <taxon>Caulobacterales</taxon>
        <taxon>Caulobacteraceae</taxon>
        <taxon>Brevundimonas</taxon>
    </lineage>
</organism>
<dbReference type="Gene3D" id="2.60.120.260">
    <property type="entry name" value="Galactose-binding domain-like"/>
    <property type="match status" value="1"/>
</dbReference>
<dbReference type="AlphaFoldDB" id="A0A2X1BDJ3"/>
<proteinExistence type="predicted"/>
<dbReference type="InterPro" id="IPR050585">
    <property type="entry name" value="Xaa-Pro_dipeptidyl-ppase/CocE"/>
</dbReference>
<evidence type="ECO:0000259" key="3">
    <source>
        <dbReference type="SMART" id="SM00939"/>
    </source>
</evidence>
<accession>A0A2X1BDJ3</accession>
<dbReference type="SMART" id="SM00939">
    <property type="entry name" value="PepX_C"/>
    <property type="match status" value="1"/>
</dbReference>
<dbReference type="NCBIfam" id="TIGR00976">
    <property type="entry name" value="CocE_NonD"/>
    <property type="match status" value="2"/>
</dbReference>
<evidence type="ECO:0000256" key="1">
    <source>
        <dbReference type="ARBA" id="ARBA00022801"/>
    </source>
</evidence>
<dbReference type="Pfam" id="PF02129">
    <property type="entry name" value="Peptidase_S15"/>
    <property type="match status" value="1"/>
</dbReference>
<dbReference type="GO" id="GO:0008239">
    <property type="term" value="F:dipeptidyl-peptidase activity"/>
    <property type="evidence" value="ECO:0007669"/>
    <property type="project" value="InterPro"/>
</dbReference>
<evidence type="ECO:0000256" key="2">
    <source>
        <dbReference type="SAM" id="MobiDB-lite"/>
    </source>
</evidence>
<dbReference type="InterPro" id="IPR005674">
    <property type="entry name" value="CocE/Ser_esterase"/>
</dbReference>
<dbReference type="Proteomes" id="UP000251186">
    <property type="component" value="Unassembled WGS sequence"/>
</dbReference>
<dbReference type="EC" id="3.1.1.84" evidence="4"/>
<protein>
    <submittedName>
        <fullName evidence="4">Cocaine esterase</fullName>
        <ecNumber evidence="4">3.1.1.84</ecNumber>
    </submittedName>
</protein>
<keyword evidence="1 4" id="KW-0378">Hydrolase</keyword>
<dbReference type="Pfam" id="PF08530">
    <property type="entry name" value="PepX_C"/>
    <property type="match status" value="1"/>
</dbReference>
<dbReference type="SUPFAM" id="SSF53474">
    <property type="entry name" value="alpha/beta-Hydrolases"/>
    <property type="match status" value="1"/>
</dbReference>
<feature type="compositionally biased region" description="Basic and acidic residues" evidence="2">
    <location>
        <begin position="522"/>
        <end position="540"/>
    </location>
</feature>
<feature type="domain" description="Xaa-Pro dipeptidyl-peptidase C-terminal" evidence="3">
    <location>
        <begin position="281"/>
        <end position="534"/>
    </location>
</feature>
<name>A0A2X1BDJ3_BREVE</name>
<dbReference type="SUPFAM" id="SSF49785">
    <property type="entry name" value="Galactose-binding domain-like"/>
    <property type="match status" value="1"/>
</dbReference>
<dbReference type="InterPro" id="IPR029058">
    <property type="entry name" value="AB_hydrolase_fold"/>
</dbReference>
<sequence length="547" mass="61699">MVDVNVQPFEIEIRTRYGDLVRADVYLPRSHAGALPVLFGASPYQKALRRLPPHWVFPFIEYGPIQLYLDEGYAYVAMDVPGTGRSEGIWDFVSRREGEAIHDMIEHVAAQDWSSGAVGMIGMSYYCWSQWNAARTRPPSLKCLGAYDGATDMYRDWMYHGGMPTQEFLSAWLFGSILTQHQNEGHDIRGGGRGEAVYDILSHPLDDDWQRERSPFWELDQIEIPVLSIGVWGKSSLHLRGNFTGFERVSGPRQLVVTAPDSFAGAQTQYADPEFHRRELLPWYDHHLKDVDNGIMDRPSVRFFVQGEQKVREATAWPPDDVQVAAFFLSGEKSGVVTSLNDGSLAEQAPSSDDDATSWSYPDPEWMAGVTTFDEKGVPDHIARVTTFTSWPFERDREFTGNGVLVLHASSDQTDMDVIVKLSLLSGEGEAIKPVKVSQGWLRASHRAEDAALTTEMRPFHSHSTIEPITPGQVYELRVELIPMSFLVRKGERIRLEISNTDSMITDAPMTHFYGQKVGTDTYHHDAPRPSCLRLHERPRSQPGETQ</sequence>
<gene>
    <name evidence="4" type="primary">cocE_2</name>
    <name evidence="4" type="ORF">NCTC11166_02193</name>
</gene>
<dbReference type="Gene3D" id="3.40.50.1820">
    <property type="entry name" value="alpha/beta hydrolase"/>
    <property type="match status" value="1"/>
</dbReference>
<dbReference type="PANTHER" id="PTHR43056:SF10">
    <property type="entry name" value="COCE_NOND FAMILY, PUTATIVE (AFU_ORTHOLOGUE AFUA_7G00600)-RELATED"/>
    <property type="match status" value="1"/>
</dbReference>
<dbReference type="InterPro" id="IPR008979">
    <property type="entry name" value="Galactose-bd-like_sf"/>
</dbReference>
<feature type="region of interest" description="Disordered" evidence="2">
    <location>
        <begin position="519"/>
        <end position="547"/>
    </location>
</feature>
<dbReference type="PANTHER" id="PTHR43056">
    <property type="entry name" value="PEPTIDASE S9 PROLYL OLIGOPEPTIDASE"/>
    <property type="match status" value="1"/>
</dbReference>
<dbReference type="Gene3D" id="1.10.3020.20">
    <property type="match status" value="1"/>
</dbReference>
<evidence type="ECO:0000313" key="4">
    <source>
        <dbReference type="EMBL" id="SPU54807.1"/>
    </source>
</evidence>
<dbReference type="RefSeq" id="WP_112862921.1">
    <property type="nucleotide sequence ID" value="NZ_UAQP01000014.1"/>
</dbReference>
<evidence type="ECO:0000313" key="5">
    <source>
        <dbReference type="Proteomes" id="UP000251186"/>
    </source>
</evidence>
<dbReference type="InterPro" id="IPR000383">
    <property type="entry name" value="Xaa-Pro-like_dom"/>
</dbReference>